<dbReference type="EMBL" id="JABDTM020021963">
    <property type="protein sequence ID" value="KAH0816160.1"/>
    <property type="molecule type" value="Genomic_DNA"/>
</dbReference>
<dbReference type="GO" id="GO:0005737">
    <property type="term" value="C:cytoplasm"/>
    <property type="evidence" value="ECO:0007669"/>
    <property type="project" value="TreeGrafter"/>
</dbReference>
<feature type="coiled-coil region" evidence="1">
    <location>
        <begin position="66"/>
        <end position="150"/>
    </location>
</feature>
<dbReference type="PANTHER" id="PTHR19321:SF41">
    <property type="entry name" value="FASCETTO-RELATED"/>
    <property type="match status" value="1"/>
</dbReference>
<dbReference type="InterPro" id="IPR007145">
    <property type="entry name" value="MAP65_Ase1_PRC1"/>
</dbReference>
<evidence type="ECO:0000256" key="2">
    <source>
        <dbReference type="SAM" id="MobiDB-lite"/>
    </source>
</evidence>
<reference evidence="3" key="1">
    <citation type="journal article" date="2020" name="J Insects Food Feed">
        <title>The yellow mealworm (Tenebrio molitor) genome: a resource for the emerging insects as food and feed industry.</title>
        <authorList>
            <person name="Eriksson T."/>
            <person name="Andere A."/>
            <person name="Kelstrup H."/>
            <person name="Emery V."/>
            <person name="Picard C."/>
        </authorList>
    </citation>
    <scope>NUCLEOTIDE SEQUENCE</scope>
    <source>
        <strain evidence="3">Stoneville</strain>
        <tissue evidence="3">Whole head</tissue>
    </source>
</reference>
<evidence type="ECO:0000313" key="3">
    <source>
        <dbReference type="EMBL" id="KAH0816160.1"/>
    </source>
</evidence>
<dbReference type="Proteomes" id="UP000719412">
    <property type="component" value="Unassembled WGS sequence"/>
</dbReference>
<feature type="compositionally biased region" description="Basic residues" evidence="2">
    <location>
        <begin position="545"/>
        <end position="560"/>
    </location>
</feature>
<feature type="region of interest" description="Disordered" evidence="2">
    <location>
        <begin position="493"/>
        <end position="577"/>
    </location>
</feature>
<evidence type="ECO:0000256" key="1">
    <source>
        <dbReference type="SAM" id="Coils"/>
    </source>
</evidence>
<organism evidence="3 4">
    <name type="scientific">Tenebrio molitor</name>
    <name type="common">Yellow mealworm beetle</name>
    <dbReference type="NCBI Taxonomy" id="7067"/>
    <lineage>
        <taxon>Eukaryota</taxon>
        <taxon>Metazoa</taxon>
        <taxon>Ecdysozoa</taxon>
        <taxon>Arthropoda</taxon>
        <taxon>Hexapoda</taxon>
        <taxon>Insecta</taxon>
        <taxon>Pterygota</taxon>
        <taxon>Neoptera</taxon>
        <taxon>Endopterygota</taxon>
        <taxon>Coleoptera</taxon>
        <taxon>Polyphaga</taxon>
        <taxon>Cucujiformia</taxon>
        <taxon>Tenebrionidae</taxon>
        <taxon>Tenebrio</taxon>
    </lineage>
</organism>
<feature type="coiled-coil region" evidence="1">
    <location>
        <begin position="238"/>
        <end position="265"/>
    </location>
</feature>
<keyword evidence="1" id="KW-0175">Coiled coil</keyword>
<accession>A0A8J6HC93</accession>
<dbReference type="AlphaFoldDB" id="A0A8J6HC93"/>
<keyword evidence="4" id="KW-1185">Reference proteome</keyword>
<sequence length="664" mass="77426">MEDDFKRKLCDMDELDEKIVDKKPWAQKLLTSAQQITKKAVLNWCNIIYKIGEAELDIDDYVSIFLNQIESLYEDLITDVDAIQEKSLDKIMRLLQQMENLCKDLHVEIPTLNYENMPLCDLHRLVLQRVEEYEALAEIRRKELRDLHQKQLTLCKSLGWEPKLLSESPLPLPKEMEDLRMHVDSLENEVLEREEKFFMLKEEVVDIVGELGASPNLDFEREILGLSNTDVRIGDGDLEQLQLYRDRLVEQFKNVKEEISELRSKVDGLWDKLETDIAERDAFRQKNIGNSLETLKALDVEVKRLEVMKKANIEGFIKRQRQELAEIWDKCHCTDADKGDFPFYYSDCYNEDLFELHEREIEKWKGYYEENRELFVSLNEYKKLWQEHLELELNSGGANRYKNRGGQLLMEEKMRNKFRKRIPMIEQNLVKLSEAYLLHKGKPFFTYGKTVEQYINQLHEDEDKEFKLKLSAKKQQREQASTVGRSRMALFPVSSMALNPSPTPRHCSKRKVPATPATEPVKKLKTASQTKKSTRSGLPKLNVSRNRRRSARRDKLRQRLSFKSSQSSNKENATASTSYNDFEVSTTRGVGFCGVLMRFVGRSQKEVSTKVNCRSTAFVLKESNEAIASPFTPTTSEFVTPQRVVLLQKTPSQKHVPKLKIDFV</sequence>
<dbReference type="Pfam" id="PF03999">
    <property type="entry name" value="MAP65_ASE1"/>
    <property type="match status" value="1"/>
</dbReference>
<dbReference type="Gene3D" id="1.20.58.1520">
    <property type="match status" value="1"/>
</dbReference>
<comment type="caution">
    <text evidence="3">The sequence shown here is derived from an EMBL/GenBank/DDBJ whole genome shotgun (WGS) entry which is preliminary data.</text>
</comment>
<gene>
    <name evidence="3" type="ORF">GEV33_006633</name>
</gene>
<dbReference type="GO" id="GO:0008017">
    <property type="term" value="F:microtubule binding"/>
    <property type="evidence" value="ECO:0007669"/>
    <property type="project" value="InterPro"/>
</dbReference>
<name>A0A8J6HC93_TENMO</name>
<dbReference type="PANTHER" id="PTHR19321">
    <property type="entry name" value="PROTEIN REGULATOR OF CYTOKINESIS 1 PRC1-RELATED"/>
    <property type="match status" value="1"/>
</dbReference>
<evidence type="ECO:0000313" key="4">
    <source>
        <dbReference type="Proteomes" id="UP000719412"/>
    </source>
</evidence>
<reference evidence="3" key="2">
    <citation type="submission" date="2021-08" db="EMBL/GenBank/DDBJ databases">
        <authorList>
            <person name="Eriksson T."/>
        </authorList>
    </citation>
    <scope>NUCLEOTIDE SEQUENCE</scope>
    <source>
        <strain evidence="3">Stoneville</strain>
        <tissue evidence="3">Whole head</tissue>
    </source>
</reference>
<proteinExistence type="predicted"/>
<evidence type="ECO:0008006" key="5">
    <source>
        <dbReference type="Google" id="ProtNLM"/>
    </source>
</evidence>
<dbReference type="GO" id="GO:1990023">
    <property type="term" value="C:mitotic spindle midzone"/>
    <property type="evidence" value="ECO:0007669"/>
    <property type="project" value="TreeGrafter"/>
</dbReference>
<dbReference type="GO" id="GO:0051256">
    <property type="term" value="P:mitotic spindle midzone assembly"/>
    <property type="evidence" value="ECO:0007669"/>
    <property type="project" value="TreeGrafter"/>
</dbReference>
<feature type="compositionally biased region" description="Polar residues" evidence="2">
    <location>
        <begin position="561"/>
        <end position="577"/>
    </location>
</feature>
<protein>
    <recommendedName>
        <fullName evidence="5">Protein regulator of cytokinesis 1</fullName>
    </recommendedName>
</protein>